<dbReference type="GO" id="GO:0005507">
    <property type="term" value="F:copper ion binding"/>
    <property type="evidence" value="ECO:0007669"/>
    <property type="project" value="InterPro"/>
</dbReference>
<name>D0LFU3_HALO1</name>
<dbReference type="Proteomes" id="UP000001880">
    <property type="component" value="Chromosome"/>
</dbReference>
<dbReference type="Pfam" id="PF01315">
    <property type="entry name" value="Ald_Xan_dh_C"/>
    <property type="match status" value="1"/>
</dbReference>
<dbReference type="HOGENOM" id="CLU_001681_2_0_7"/>
<evidence type="ECO:0000313" key="5">
    <source>
        <dbReference type="EMBL" id="ACY14545.1"/>
    </source>
</evidence>
<dbReference type="PANTHER" id="PTHR11908:SF132">
    <property type="entry name" value="ALDEHYDE OXIDASE 1-RELATED"/>
    <property type="match status" value="1"/>
</dbReference>
<dbReference type="InterPro" id="IPR012780">
    <property type="entry name" value="CO_Mo_DH_lsu"/>
</dbReference>
<dbReference type="SMART" id="SM01008">
    <property type="entry name" value="Ald_Xan_dh_C"/>
    <property type="match status" value="1"/>
</dbReference>
<dbReference type="OrthoDB" id="221297at2"/>
<dbReference type="SUPFAM" id="SSF56003">
    <property type="entry name" value="Molybdenum cofactor-binding domain"/>
    <property type="match status" value="1"/>
</dbReference>
<sequence length="790" mass="85254">MATPKQAPKKKLCGIGHPLKRKEDGRFLRGRGNYVDDVQLPRMLHMVILRSPMAHARIVDIDTSAALELPGVVAVLTGKDLEAHNLAWMPTLSGDTQAVLATDKVRFQGQEVAAVIATSAYIAADALELIDVEYEELTPVVDPKFALTPEAPLIRDEKEGQTDNRSYHWETGEREKVDALFAQADHVVKLDTLYPRCHPAPLETCGCVADVNGATGKATIYLTSQAPHAHRTLFSMVSGLPEQQVRIISPDIGGGFGNKVPIYPGYVVATAASLVLDRPVKWIETRSENLISTGFARDYHMSGELALKADGTMLALRVSLISDHGAFYADAQPTKFKAGLFHIVTGSYDIQAAHIVADGAFTNKAPGGVAYRCSFRVTEASYLIERLVQNASLVLGMDPSELRRKNFIPPERFPYESCTGFVYDSGEYERALDLALDKVGYADLRREQAEARAQGRLIGIGLASFTEVVGAGPSRIYDIAGLGMFDSAELRVHPTGKAILKLGVKSQGQGHETTFAQIVASELGIPADDIAVQEGDTDNTPFGLGTYASRSTPTAGAATAVIARKLREKAKKIAAHLLETSEDDLEWSEDHFAVKGTDRSVTIQEIAMAAYSNIGEGIEAGLEGVHYYDPPNMTYPFGSYIVVVEVDADTGQWKVLRMVAVDDCGVRINPMIVEGQIHGGLTEGFAIAAMQEISFDEFGNCLGSNFMDYLIPTAWDTPRFETYATETPSPHHPIGAKGVGESATVGSPAAYVNAVVDALQHLGVTNIEMPLSPAKVWSAIQAARGSQPPA</sequence>
<proteinExistence type="predicted"/>
<dbReference type="FunFam" id="3.90.1170.50:FF:000006">
    <property type="entry name" value="Carbon monoxide dehydrogenase large chain"/>
    <property type="match status" value="1"/>
</dbReference>
<comment type="cofactor">
    <cofactor evidence="3">
        <name>Mo-molybdopterin cytosine dinucleotide</name>
        <dbReference type="ChEBI" id="CHEBI:71308"/>
    </cofactor>
</comment>
<dbReference type="FunFam" id="3.30.365.10:FF:000001">
    <property type="entry name" value="Xanthine dehydrogenase oxidase"/>
    <property type="match status" value="1"/>
</dbReference>
<evidence type="ECO:0000256" key="1">
    <source>
        <dbReference type="ARBA" id="ARBA00022505"/>
    </source>
</evidence>
<reference evidence="5 6" key="1">
    <citation type="journal article" date="2010" name="Stand. Genomic Sci.">
        <title>Complete genome sequence of Haliangium ochraceum type strain (SMP-2).</title>
        <authorList>
            <consortium name="US DOE Joint Genome Institute (JGI-PGF)"/>
            <person name="Ivanova N."/>
            <person name="Daum C."/>
            <person name="Lang E."/>
            <person name="Abt B."/>
            <person name="Kopitz M."/>
            <person name="Saunders E."/>
            <person name="Lapidus A."/>
            <person name="Lucas S."/>
            <person name="Glavina Del Rio T."/>
            <person name="Nolan M."/>
            <person name="Tice H."/>
            <person name="Copeland A."/>
            <person name="Cheng J.F."/>
            <person name="Chen F."/>
            <person name="Bruce D."/>
            <person name="Goodwin L."/>
            <person name="Pitluck S."/>
            <person name="Mavromatis K."/>
            <person name="Pati A."/>
            <person name="Mikhailova N."/>
            <person name="Chen A."/>
            <person name="Palaniappan K."/>
            <person name="Land M."/>
            <person name="Hauser L."/>
            <person name="Chang Y.J."/>
            <person name="Jeffries C.D."/>
            <person name="Detter J.C."/>
            <person name="Brettin T."/>
            <person name="Rohde M."/>
            <person name="Goker M."/>
            <person name="Bristow J."/>
            <person name="Markowitz V."/>
            <person name="Eisen J.A."/>
            <person name="Hugenholtz P."/>
            <person name="Kyrpides N.C."/>
            <person name="Klenk H.P."/>
        </authorList>
    </citation>
    <scope>NUCLEOTIDE SEQUENCE [LARGE SCALE GENOMIC DNA]</scope>
    <source>
        <strain evidence="6">DSM 14365 / CIP 107738 / JCM 11303 / AJ 13395 / SMP-2</strain>
    </source>
</reference>
<accession>D0LFU3</accession>
<dbReference type="STRING" id="502025.Hoch_2000"/>
<dbReference type="GO" id="GO:0005506">
    <property type="term" value="F:iron ion binding"/>
    <property type="evidence" value="ECO:0007669"/>
    <property type="project" value="InterPro"/>
</dbReference>
<gene>
    <name evidence="5" type="ordered locus">Hoch_2000</name>
</gene>
<dbReference type="Pfam" id="PF02738">
    <property type="entry name" value="MoCoBD_1"/>
    <property type="match status" value="1"/>
</dbReference>
<dbReference type="InterPro" id="IPR008274">
    <property type="entry name" value="AldOxase/xan_DH_MoCoBD1"/>
</dbReference>
<dbReference type="eggNOG" id="COG1529">
    <property type="taxonomic scope" value="Bacteria"/>
</dbReference>
<dbReference type="RefSeq" id="WP_012827153.1">
    <property type="nucleotide sequence ID" value="NC_013440.1"/>
</dbReference>
<feature type="domain" description="Aldehyde oxidase/xanthine dehydrogenase a/b hammerhead" evidence="4">
    <location>
        <begin position="29"/>
        <end position="138"/>
    </location>
</feature>
<dbReference type="Gene3D" id="3.30.365.10">
    <property type="entry name" value="Aldehyde oxidase/xanthine dehydrogenase, molybdopterin binding domain"/>
    <property type="match status" value="4"/>
</dbReference>
<protein>
    <submittedName>
        <fullName evidence="5">Carbon-monoxide dehydrogenase, large subunit</fullName>
    </submittedName>
</protein>
<dbReference type="NCBIfam" id="TIGR02416">
    <property type="entry name" value="CO_dehy_Mo_lg"/>
    <property type="match status" value="1"/>
</dbReference>
<dbReference type="KEGG" id="hoh:Hoch_2000"/>
<keyword evidence="1" id="KW-0500">Molybdenum</keyword>
<dbReference type="EMBL" id="CP001804">
    <property type="protein sequence ID" value="ACY14545.1"/>
    <property type="molecule type" value="Genomic_DNA"/>
</dbReference>
<dbReference type="GO" id="GO:0043885">
    <property type="term" value="F:anaerobic carbon-monoxide dehydrogenase activity"/>
    <property type="evidence" value="ECO:0007669"/>
    <property type="project" value="InterPro"/>
</dbReference>
<dbReference type="PANTHER" id="PTHR11908">
    <property type="entry name" value="XANTHINE DEHYDROGENASE"/>
    <property type="match status" value="1"/>
</dbReference>
<evidence type="ECO:0000256" key="3">
    <source>
        <dbReference type="ARBA" id="ARBA00053029"/>
    </source>
</evidence>
<dbReference type="SUPFAM" id="SSF54665">
    <property type="entry name" value="CO dehydrogenase molybdoprotein N-domain-like"/>
    <property type="match status" value="1"/>
</dbReference>
<dbReference type="Pfam" id="PF20256">
    <property type="entry name" value="MoCoBD_2"/>
    <property type="match status" value="1"/>
</dbReference>
<dbReference type="InterPro" id="IPR000674">
    <property type="entry name" value="Ald_Oxase/Xan_DH_a/b"/>
</dbReference>
<dbReference type="GO" id="GO:0030151">
    <property type="term" value="F:molybdenum ion binding"/>
    <property type="evidence" value="ECO:0007669"/>
    <property type="project" value="InterPro"/>
</dbReference>
<organism evidence="5 6">
    <name type="scientific">Haliangium ochraceum (strain DSM 14365 / JCM 11303 / SMP-2)</name>
    <dbReference type="NCBI Taxonomy" id="502025"/>
    <lineage>
        <taxon>Bacteria</taxon>
        <taxon>Pseudomonadati</taxon>
        <taxon>Myxococcota</taxon>
        <taxon>Polyangia</taxon>
        <taxon>Haliangiales</taxon>
        <taxon>Kofleriaceae</taxon>
        <taxon>Haliangium</taxon>
    </lineage>
</organism>
<dbReference type="InterPro" id="IPR036856">
    <property type="entry name" value="Ald_Oxase/Xan_DH_a/b_sf"/>
</dbReference>
<evidence type="ECO:0000313" key="6">
    <source>
        <dbReference type="Proteomes" id="UP000001880"/>
    </source>
</evidence>
<dbReference type="Gene3D" id="3.90.1170.50">
    <property type="entry name" value="Aldehyde oxidase/xanthine dehydrogenase, a/b hammerhead"/>
    <property type="match status" value="1"/>
</dbReference>
<dbReference type="InterPro" id="IPR016208">
    <property type="entry name" value="Ald_Oxase/xanthine_DH-like"/>
</dbReference>
<evidence type="ECO:0000259" key="4">
    <source>
        <dbReference type="SMART" id="SM01008"/>
    </source>
</evidence>
<keyword evidence="2" id="KW-0560">Oxidoreductase</keyword>
<evidence type="ECO:0000256" key="2">
    <source>
        <dbReference type="ARBA" id="ARBA00023002"/>
    </source>
</evidence>
<dbReference type="InterPro" id="IPR046867">
    <property type="entry name" value="AldOxase/xan_DH_MoCoBD2"/>
</dbReference>
<dbReference type="InterPro" id="IPR037165">
    <property type="entry name" value="AldOxase/xan_DH_Mopterin-bd_sf"/>
</dbReference>
<dbReference type="AlphaFoldDB" id="D0LFU3"/>
<keyword evidence="6" id="KW-1185">Reference proteome</keyword>